<accession>A0A160FQY6</accession>
<name>A0A160FQY6_9BURK</name>
<reference evidence="2 3" key="1">
    <citation type="journal article" date="2016" name="Gene">
        <title>PacBio SMRT assembly of a complex multi-replicon genome reveals chlorocatechol degradative operon in a region of genome plasticity.</title>
        <authorList>
            <person name="Ricker N."/>
            <person name="Shen S.Y."/>
            <person name="Goordial J."/>
            <person name="Jin S."/>
            <person name="Fulthorpe R.R."/>
        </authorList>
    </citation>
    <scope>NUCLEOTIDE SEQUENCE [LARGE SCALE GENOMIC DNA]</scope>
    <source>
        <strain evidence="2 3">OLGA172</strain>
    </source>
</reference>
<gene>
    <name evidence="2" type="ORF">AYM40_20880</name>
</gene>
<proteinExistence type="predicted"/>
<feature type="compositionally biased region" description="Basic and acidic residues" evidence="1">
    <location>
        <begin position="18"/>
        <end position="28"/>
    </location>
</feature>
<keyword evidence="3" id="KW-1185">Reference proteome</keyword>
<organism evidence="2 3">
    <name type="scientific">Paraburkholderia phytofirmans OLGA172</name>
    <dbReference type="NCBI Taxonomy" id="1417228"/>
    <lineage>
        <taxon>Bacteria</taxon>
        <taxon>Pseudomonadati</taxon>
        <taxon>Pseudomonadota</taxon>
        <taxon>Betaproteobacteria</taxon>
        <taxon>Burkholderiales</taxon>
        <taxon>Burkholderiaceae</taxon>
        <taxon>Paraburkholderia</taxon>
    </lineage>
</organism>
<dbReference type="EMBL" id="CP014579">
    <property type="protein sequence ID" value="ANB74908.1"/>
    <property type="molecule type" value="Genomic_DNA"/>
</dbReference>
<evidence type="ECO:0000313" key="2">
    <source>
        <dbReference type="EMBL" id="ANB74908.1"/>
    </source>
</evidence>
<evidence type="ECO:0008006" key="4">
    <source>
        <dbReference type="Google" id="ProtNLM"/>
    </source>
</evidence>
<dbReference type="Proteomes" id="UP000076852">
    <property type="component" value="Chromosome 2"/>
</dbReference>
<protein>
    <recommendedName>
        <fullName evidence="4">Transposase</fullName>
    </recommendedName>
</protein>
<feature type="region of interest" description="Disordered" evidence="1">
    <location>
        <begin position="18"/>
        <end position="43"/>
    </location>
</feature>
<evidence type="ECO:0000313" key="3">
    <source>
        <dbReference type="Proteomes" id="UP000076852"/>
    </source>
</evidence>
<sequence length="62" mass="6999">MGRTEAYRRLLTSTAAASDHESVCDVRQKTRRSVKRQLDTQESTTPVFGKRRLTTFDALSPA</sequence>
<evidence type="ECO:0000256" key="1">
    <source>
        <dbReference type="SAM" id="MobiDB-lite"/>
    </source>
</evidence>
<dbReference type="KEGG" id="buz:AYM40_20880"/>
<dbReference type="AlphaFoldDB" id="A0A160FQY6"/>